<keyword evidence="2" id="KW-0645">Protease</keyword>
<protein>
    <submittedName>
        <fullName evidence="2">ATP-dependent protease</fullName>
    </submittedName>
</protein>
<proteinExistence type="predicted"/>
<dbReference type="GO" id="GO:0008233">
    <property type="term" value="F:peptidase activity"/>
    <property type="evidence" value="ECO:0007669"/>
    <property type="project" value="UniProtKB-KW"/>
</dbReference>
<keyword evidence="2" id="KW-0378">Hydrolase</keyword>
<dbReference type="InterPro" id="IPR046336">
    <property type="entry name" value="Lon_prtase_N_sf"/>
</dbReference>
<organism evidence="2 3">
    <name type="scientific">Tianweitania populi</name>
    <dbReference type="NCBI Taxonomy" id="1607949"/>
    <lineage>
        <taxon>Bacteria</taxon>
        <taxon>Pseudomonadati</taxon>
        <taxon>Pseudomonadota</taxon>
        <taxon>Alphaproteobacteria</taxon>
        <taxon>Hyphomicrobiales</taxon>
        <taxon>Phyllobacteriaceae</taxon>
        <taxon>Tianweitania</taxon>
    </lineage>
</organism>
<name>A0A8J3DVQ1_9HYPH</name>
<dbReference type="PROSITE" id="PS51787">
    <property type="entry name" value="LON_N"/>
    <property type="match status" value="1"/>
</dbReference>
<gene>
    <name evidence="2" type="ORF">GCM10016234_26620</name>
</gene>
<dbReference type="InterPro" id="IPR003111">
    <property type="entry name" value="Lon_prtase_N"/>
</dbReference>
<dbReference type="AlphaFoldDB" id="A0A8J3DVQ1"/>
<dbReference type="Pfam" id="PF02190">
    <property type="entry name" value="LON_substr_bdg"/>
    <property type="match status" value="1"/>
</dbReference>
<evidence type="ECO:0000313" key="3">
    <source>
        <dbReference type="Proteomes" id="UP000630142"/>
    </source>
</evidence>
<feature type="domain" description="Lon N-terminal" evidence="1">
    <location>
        <begin position="18"/>
        <end position="211"/>
    </location>
</feature>
<dbReference type="SMART" id="SM00464">
    <property type="entry name" value="LON"/>
    <property type="match status" value="1"/>
</dbReference>
<evidence type="ECO:0000313" key="2">
    <source>
        <dbReference type="EMBL" id="GHD17453.1"/>
    </source>
</evidence>
<dbReference type="EMBL" id="BMZQ01000002">
    <property type="protein sequence ID" value="GHD17453.1"/>
    <property type="molecule type" value="Genomic_DNA"/>
</dbReference>
<dbReference type="SUPFAM" id="SSF88697">
    <property type="entry name" value="PUA domain-like"/>
    <property type="match status" value="1"/>
</dbReference>
<dbReference type="Gene3D" id="2.30.130.40">
    <property type="entry name" value="LON domain-like"/>
    <property type="match status" value="1"/>
</dbReference>
<dbReference type="InterPro" id="IPR015947">
    <property type="entry name" value="PUA-like_sf"/>
</dbReference>
<reference evidence="2" key="1">
    <citation type="journal article" date="2014" name="Int. J. Syst. Evol. Microbiol.">
        <title>Complete genome sequence of Corynebacterium casei LMG S-19264T (=DSM 44701T), isolated from a smear-ripened cheese.</title>
        <authorList>
            <consortium name="US DOE Joint Genome Institute (JGI-PGF)"/>
            <person name="Walter F."/>
            <person name="Albersmeier A."/>
            <person name="Kalinowski J."/>
            <person name="Ruckert C."/>
        </authorList>
    </citation>
    <scope>NUCLEOTIDE SEQUENCE</scope>
    <source>
        <strain evidence="2">KCTC 42249</strain>
    </source>
</reference>
<reference evidence="2" key="2">
    <citation type="submission" date="2020-09" db="EMBL/GenBank/DDBJ databases">
        <authorList>
            <person name="Sun Q."/>
            <person name="Kim S."/>
        </authorList>
    </citation>
    <scope>NUCLEOTIDE SEQUENCE</scope>
    <source>
        <strain evidence="2">KCTC 42249</strain>
    </source>
</reference>
<sequence length="223" mass="23977">MQAGNAHYRVAEDIPPVVPIFPLSAALLLPGGRMPLNIFEPRYLKMIDAACGGDRLIGMIQPSLDGATLGNGEPSLCAVGCLGRLVSFAETGDGRYLIGLQGICRFRVSEEIEHKAPYRLCRIAPFVSDLNEDAGSGEIDRPALLKTLKAYLEVNELDADWEGVSRAENATLVNALSMMSPYGAAEKQALLEAPDLRTRADTLIAITEMALARSRDSFGSGLQ</sequence>
<comment type="caution">
    <text evidence="2">The sequence shown here is derived from an EMBL/GenBank/DDBJ whole genome shotgun (WGS) entry which is preliminary data.</text>
</comment>
<accession>A0A8J3DVQ1</accession>
<dbReference type="GO" id="GO:0006508">
    <property type="term" value="P:proteolysis"/>
    <property type="evidence" value="ECO:0007669"/>
    <property type="project" value="UniProtKB-KW"/>
</dbReference>
<evidence type="ECO:0000259" key="1">
    <source>
        <dbReference type="PROSITE" id="PS51787"/>
    </source>
</evidence>
<dbReference type="Proteomes" id="UP000630142">
    <property type="component" value="Unassembled WGS sequence"/>
</dbReference>
<keyword evidence="3" id="KW-1185">Reference proteome</keyword>
<dbReference type="RefSeq" id="WP_189504595.1">
    <property type="nucleotide sequence ID" value="NZ_BMZQ01000002.1"/>
</dbReference>
<dbReference type="PANTHER" id="PTHR46732">
    <property type="entry name" value="ATP-DEPENDENT PROTEASE LA (LON) DOMAIN PROTEIN"/>
    <property type="match status" value="1"/>
</dbReference>
<dbReference type="PANTHER" id="PTHR46732:SF8">
    <property type="entry name" value="ATP-DEPENDENT PROTEASE LA (LON) DOMAIN PROTEIN"/>
    <property type="match status" value="1"/>
</dbReference>